<evidence type="ECO:0008006" key="7">
    <source>
        <dbReference type="Google" id="ProtNLM"/>
    </source>
</evidence>
<feature type="transmembrane region" description="Helical" evidence="1">
    <location>
        <begin position="451"/>
        <end position="469"/>
    </location>
</feature>
<keyword evidence="2" id="KW-0732">Signal</keyword>
<comment type="caution">
    <text evidence="5">The sequence shown here is derived from an EMBL/GenBank/DDBJ whole genome shotgun (WGS) entry which is preliminary data.</text>
</comment>
<protein>
    <recommendedName>
        <fullName evidence="7">DUF2207 domain-containing protein</fullName>
    </recommendedName>
</protein>
<keyword evidence="1" id="KW-0812">Transmembrane</keyword>
<evidence type="ECO:0000259" key="4">
    <source>
        <dbReference type="Pfam" id="PF20990"/>
    </source>
</evidence>
<feature type="transmembrane region" description="Helical" evidence="1">
    <location>
        <begin position="253"/>
        <end position="269"/>
    </location>
</feature>
<feature type="domain" description="Predicted membrane protein YciQ-like C-terminal" evidence="4">
    <location>
        <begin position="284"/>
        <end position="530"/>
    </location>
</feature>
<evidence type="ECO:0000256" key="2">
    <source>
        <dbReference type="SAM" id="SignalP"/>
    </source>
</evidence>
<sequence length="602" mass="65991">MASLVWNFKKRFMLFFWGLLFSLALFAPHSGQAASIENFNSRLDIKSDGAVYVTETIVYDFGSEQKHGIYRVIPVKYQRNGLNYSLGFSFERVTDEQGRSYKANVTNVGAYWEMKVGDPDILVSGKKFYVFQYTVTDAINFFSDHDELYWNTTGNGWKVEIQTASAQVTLPVAVSALAVTKACFAGTLGGTDPCSGFTVNVDANEKADTVTFHHDGFLDVGQGLTIVIGFPKGLIKEPSLTRTVIKTILDNKIFFLPLTVFFALLYYWYTRGRDPEGRGTVVVQYEAPEGLVPAEVGTIIDEHADNYDISAEVINLAVKGYLKITRLEKKEFIFGTTVDYEFERIKSSVPLGSEVEGELLRKLFKRRSKSSVASILDSGSYEPLSSVRLSDLKDQFSKDLAELKKIVYGMVTRKGYFVQNPETVRNMFFIGGGVVVVFGFLFGHIWGASGLWSLILSGALAFIFGFVMPKKTQKGVAAKEYILGLKTYLSVAEKERIEFHNAPEKSPKLFEKLLPYAMVLKVENVWGAQFADLYKDSAPGWYVNGAGQAFIFSSFMSDLGNFSKATGTTLAAVPGGAGSGGSGFGGGGFSGGGFGGGGGGSW</sequence>
<evidence type="ECO:0000259" key="3">
    <source>
        <dbReference type="Pfam" id="PF09972"/>
    </source>
</evidence>
<organism evidence="5 6">
    <name type="scientific">Candidatus Sungbacteria bacterium RIFCSPHIGHO2_01_FULL_47_32</name>
    <dbReference type="NCBI Taxonomy" id="1802264"/>
    <lineage>
        <taxon>Bacteria</taxon>
        <taxon>Candidatus Sungiibacteriota</taxon>
    </lineage>
</organism>
<proteinExistence type="predicted"/>
<feature type="transmembrane region" description="Helical" evidence="1">
    <location>
        <begin position="427"/>
        <end position="445"/>
    </location>
</feature>
<feature type="domain" description="DUF2207" evidence="3">
    <location>
        <begin position="35"/>
        <end position="202"/>
    </location>
</feature>
<dbReference type="InterPro" id="IPR048389">
    <property type="entry name" value="YciQ-like_C"/>
</dbReference>
<dbReference type="InterPro" id="IPR018702">
    <property type="entry name" value="DUF2207"/>
</dbReference>
<evidence type="ECO:0000313" key="6">
    <source>
        <dbReference type="Proteomes" id="UP000177152"/>
    </source>
</evidence>
<evidence type="ECO:0000256" key="1">
    <source>
        <dbReference type="SAM" id="Phobius"/>
    </source>
</evidence>
<evidence type="ECO:0000313" key="5">
    <source>
        <dbReference type="EMBL" id="OGZ94006.1"/>
    </source>
</evidence>
<feature type="signal peptide" evidence="2">
    <location>
        <begin position="1"/>
        <end position="33"/>
    </location>
</feature>
<name>A0A1G2K3L6_9BACT</name>
<dbReference type="Proteomes" id="UP000177152">
    <property type="component" value="Unassembled WGS sequence"/>
</dbReference>
<reference evidence="5 6" key="1">
    <citation type="journal article" date="2016" name="Nat. Commun.">
        <title>Thousands of microbial genomes shed light on interconnected biogeochemical processes in an aquifer system.</title>
        <authorList>
            <person name="Anantharaman K."/>
            <person name="Brown C.T."/>
            <person name="Hug L.A."/>
            <person name="Sharon I."/>
            <person name="Castelle C.J."/>
            <person name="Probst A.J."/>
            <person name="Thomas B.C."/>
            <person name="Singh A."/>
            <person name="Wilkins M.J."/>
            <person name="Karaoz U."/>
            <person name="Brodie E.L."/>
            <person name="Williams K.H."/>
            <person name="Hubbard S.S."/>
            <person name="Banfield J.F."/>
        </authorList>
    </citation>
    <scope>NUCLEOTIDE SEQUENCE [LARGE SCALE GENOMIC DNA]</scope>
</reference>
<gene>
    <name evidence="5" type="ORF">A2633_01020</name>
</gene>
<feature type="chain" id="PRO_5009583347" description="DUF2207 domain-containing protein" evidence="2">
    <location>
        <begin position="34"/>
        <end position="602"/>
    </location>
</feature>
<dbReference type="Pfam" id="PF09972">
    <property type="entry name" value="DUF2207"/>
    <property type="match status" value="1"/>
</dbReference>
<accession>A0A1G2K3L6</accession>
<keyword evidence="1" id="KW-0472">Membrane</keyword>
<dbReference type="AlphaFoldDB" id="A0A1G2K3L6"/>
<keyword evidence="1" id="KW-1133">Transmembrane helix</keyword>
<dbReference type="Pfam" id="PF20990">
    <property type="entry name" value="DUF2207_C"/>
    <property type="match status" value="1"/>
</dbReference>
<dbReference type="EMBL" id="MHQC01000046">
    <property type="protein sequence ID" value="OGZ94006.1"/>
    <property type="molecule type" value="Genomic_DNA"/>
</dbReference>